<keyword evidence="6" id="KW-0812">Transmembrane</keyword>
<dbReference type="InterPro" id="IPR036396">
    <property type="entry name" value="Cyt_P450_sf"/>
</dbReference>
<keyword evidence="5 7" id="KW-0503">Monooxygenase</keyword>
<dbReference type="AlphaFoldDB" id="A0A2T2NII1"/>
<comment type="cofactor">
    <cofactor evidence="1 4">
        <name>heme</name>
        <dbReference type="ChEBI" id="CHEBI:30413"/>
    </cofactor>
</comment>
<dbReference type="STRING" id="1448308.A0A2T2NII1"/>
<dbReference type="SUPFAM" id="SSF48264">
    <property type="entry name" value="Cytochrome P450"/>
    <property type="match status" value="1"/>
</dbReference>
<comment type="similarity">
    <text evidence="5">Belongs to the cytochrome P450 family.</text>
</comment>
<dbReference type="PRINTS" id="PR00463">
    <property type="entry name" value="EP450I"/>
</dbReference>
<dbReference type="InterPro" id="IPR002401">
    <property type="entry name" value="Cyt_P450_E_grp-I"/>
</dbReference>
<feature type="transmembrane region" description="Helical" evidence="6">
    <location>
        <begin position="15"/>
        <end position="35"/>
    </location>
</feature>
<accession>A0A2T2NII1</accession>
<keyword evidence="6" id="KW-1133">Transmembrane helix</keyword>
<dbReference type="Pfam" id="PF00067">
    <property type="entry name" value="p450"/>
    <property type="match status" value="1"/>
</dbReference>
<dbReference type="GO" id="GO:0016705">
    <property type="term" value="F:oxidoreductase activity, acting on paired donors, with incorporation or reduction of molecular oxygen"/>
    <property type="evidence" value="ECO:0007669"/>
    <property type="project" value="InterPro"/>
</dbReference>
<dbReference type="PANTHER" id="PTHR24305">
    <property type="entry name" value="CYTOCHROME P450"/>
    <property type="match status" value="1"/>
</dbReference>
<dbReference type="Proteomes" id="UP000240883">
    <property type="component" value="Unassembled WGS sequence"/>
</dbReference>
<evidence type="ECO:0000256" key="6">
    <source>
        <dbReference type="SAM" id="Phobius"/>
    </source>
</evidence>
<keyword evidence="6" id="KW-0472">Membrane</keyword>
<evidence type="ECO:0000313" key="7">
    <source>
        <dbReference type="EMBL" id="PSN65245.1"/>
    </source>
</evidence>
<dbReference type="CDD" id="cd11061">
    <property type="entry name" value="CYP67-like"/>
    <property type="match status" value="1"/>
</dbReference>
<evidence type="ECO:0000256" key="3">
    <source>
        <dbReference type="ARBA" id="ARBA00023004"/>
    </source>
</evidence>
<gene>
    <name evidence="7" type="ORF">BS50DRAFT_53899</name>
</gene>
<protein>
    <submittedName>
        <fullName evidence="7">Benzoate 4-monooxygenase cytochrome P450</fullName>
    </submittedName>
</protein>
<keyword evidence="2 4" id="KW-0479">Metal-binding</keyword>
<evidence type="ECO:0000313" key="8">
    <source>
        <dbReference type="Proteomes" id="UP000240883"/>
    </source>
</evidence>
<keyword evidence="4 5" id="KW-0349">Heme</keyword>
<dbReference type="PROSITE" id="PS00086">
    <property type="entry name" value="CYTOCHROME_P450"/>
    <property type="match status" value="1"/>
</dbReference>
<keyword evidence="3 4" id="KW-0408">Iron</keyword>
<dbReference type="OrthoDB" id="1470350at2759"/>
<proteinExistence type="inferred from homology"/>
<evidence type="ECO:0000256" key="1">
    <source>
        <dbReference type="ARBA" id="ARBA00001971"/>
    </source>
</evidence>
<evidence type="ECO:0000256" key="4">
    <source>
        <dbReference type="PIRSR" id="PIRSR602401-1"/>
    </source>
</evidence>
<dbReference type="PANTHER" id="PTHR24305:SF147">
    <property type="entry name" value="P450, PUTATIVE (EUROFUNG)-RELATED"/>
    <property type="match status" value="1"/>
</dbReference>
<dbReference type="GO" id="GO:0005506">
    <property type="term" value="F:iron ion binding"/>
    <property type="evidence" value="ECO:0007669"/>
    <property type="project" value="InterPro"/>
</dbReference>
<dbReference type="InterPro" id="IPR017972">
    <property type="entry name" value="Cyt_P450_CS"/>
</dbReference>
<dbReference type="Gene3D" id="1.10.630.10">
    <property type="entry name" value="Cytochrome P450"/>
    <property type="match status" value="1"/>
</dbReference>
<keyword evidence="5" id="KW-0560">Oxidoreductase</keyword>
<keyword evidence="8" id="KW-1185">Reference proteome</keyword>
<dbReference type="GO" id="GO:0020037">
    <property type="term" value="F:heme binding"/>
    <property type="evidence" value="ECO:0007669"/>
    <property type="project" value="InterPro"/>
</dbReference>
<evidence type="ECO:0000256" key="2">
    <source>
        <dbReference type="ARBA" id="ARBA00022723"/>
    </source>
</evidence>
<organism evidence="7 8">
    <name type="scientific">Corynespora cassiicola Philippines</name>
    <dbReference type="NCBI Taxonomy" id="1448308"/>
    <lineage>
        <taxon>Eukaryota</taxon>
        <taxon>Fungi</taxon>
        <taxon>Dikarya</taxon>
        <taxon>Ascomycota</taxon>
        <taxon>Pezizomycotina</taxon>
        <taxon>Dothideomycetes</taxon>
        <taxon>Pleosporomycetidae</taxon>
        <taxon>Pleosporales</taxon>
        <taxon>Corynesporascaceae</taxon>
        <taxon>Corynespora</taxon>
    </lineage>
</organism>
<dbReference type="EMBL" id="KZ678137">
    <property type="protein sequence ID" value="PSN65245.1"/>
    <property type="molecule type" value="Genomic_DNA"/>
</dbReference>
<dbReference type="InterPro" id="IPR050121">
    <property type="entry name" value="Cytochrome_P450_monoxygenase"/>
</dbReference>
<sequence length="532" mass="59852">MAVLHMTTLLDPKSAIYLLLGLATYILLLFTYRVLLHPLAKYPGPLSYKLSGWPLVWQAYKGDRHIWHIKDHEKYGPIVRIAPNALSFNTASALNTIYGPRNANVKKGEWYKTFDIAAGTYSSFTESDKEIHATKRRWISPAFSVESQKLNEPLAIEIIERFCESLKPATHGWGTSWNITQITIYLGFDIMGAFVFGQDFRSVHELHNQDLANSILPASKFLYWVSYLPLAFVVRPLLRTRLFELIGGKPVTDNNRLIDYASSVIESRTCNEKEDLKKGRGNQIDFLSHLVGHGDKKTGWQPTRTDLNTECLNMINAGADPYSSVAAGIIFYLLHNPDALRKATSEVRNTFNTIEEIVSGPKLNSCTFLYACIEETLRRTAPVPSHLPRIVLSGGMGIDGCHIPEGTVVGVSTYAIHHHPTYFPDPWSFQPERWIESELVTTESIRNARRAFDPFGLGVRQCIGKNVAYLQLKLSLAHILYRLDMRLDPGDPGRGGGGPTLGVGRERKDEFQMWDALGFVRDGPMVQFKNAQ</sequence>
<dbReference type="GO" id="GO:0004497">
    <property type="term" value="F:monooxygenase activity"/>
    <property type="evidence" value="ECO:0007669"/>
    <property type="project" value="UniProtKB-KW"/>
</dbReference>
<evidence type="ECO:0000256" key="5">
    <source>
        <dbReference type="RuleBase" id="RU000461"/>
    </source>
</evidence>
<feature type="binding site" description="axial binding residue" evidence="4">
    <location>
        <position position="462"/>
    </location>
    <ligand>
        <name>heme</name>
        <dbReference type="ChEBI" id="CHEBI:30413"/>
    </ligand>
    <ligandPart>
        <name>Fe</name>
        <dbReference type="ChEBI" id="CHEBI:18248"/>
    </ligandPart>
</feature>
<dbReference type="InterPro" id="IPR001128">
    <property type="entry name" value="Cyt_P450"/>
</dbReference>
<reference evidence="7 8" key="1">
    <citation type="journal article" date="2018" name="Front. Microbiol.">
        <title>Genome-Wide Analysis of Corynespora cassiicola Leaf Fall Disease Putative Effectors.</title>
        <authorList>
            <person name="Lopez D."/>
            <person name="Ribeiro S."/>
            <person name="Label P."/>
            <person name="Fumanal B."/>
            <person name="Venisse J.S."/>
            <person name="Kohler A."/>
            <person name="de Oliveira R.R."/>
            <person name="Labutti K."/>
            <person name="Lipzen A."/>
            <person name="Lail K."/>
            <person name="Bauer D."/>
            <person name="Ohm R.A."/>
            <person name="Barry K.W."/>
            <person name="Spatafora J."/>
            <person name="Grigoriev I.V."/>
            <person name="Martin F.M."/>
            <person name="Pujade-Renaud V."/>
        </authorList>
    </citation>
    <scope>NUCLEOTIDE SEQUENCE [LARGE SCALE GENOMIC DNA]</scope>
    <source>
        <strain evidence="7 8">Philippines</strain>
    </source>
</reference>
<name>A0A2T2NII1_CORCC</name>